<protein>
    <submittedName>
        <fullName evidence="3">Uncharacterized protein</fullName>
    </submittedName>
</protein>
<reference evidence="3" key="1">
    <citation type="submission" date="2021-01" db="EMBL/GenBank/DDBJ databases">
        <authorList>
            <person name="Corre E."/>
            <person name="Pelletier E."/>
            <person name="Niang G."/>
            <person name="Scheremetjew M."/>
            <person name="Finn R."/>
            <person name="Kale V."/>
            <person name="Holt S."/>
            <person name="Cochrane G."/>
            <person name="Meng A."/>
            <person name="Brown T."/>
            <person name="Cohen L."/>
        </authorList>
    </citation>
    <scope>NUCLEOTIDE SEQUENCE</scope>
</reference>
<keyword evidence="1" id="KW-0175">Coiled coil</keyword>
<evidence type="ECO:0000256" key="2">
    <source>
        <dbReference type="SAM" id="MobiDB-lite"/>
    </source>
</evidence>
<dbReference type="AlphaFoldDB" id="A0A7S1A9N7"/>
<feature type="compositionally biased region" description="Polar residues" evidence="2">
    <location>
        <begin position="299"/>
        <end position="308"/>
    </location>
</feature>
<sequence length="552" mass="62678">MLDAHVEIVTSLEVKEVDTVVYHAIIRREEALYDQNLAYENLSKLKVTFRDIHIQLDKRQQHWLMSQMLGTSEAAGNQETAALEAQKTELETSITEYSQSIARLKDELELIDKTMSNDTTSDPRLTYKRALVMLALDVDRGSTDSAVFLGNALLRTPAFFVSKGWSSFGKQQILPNTAGKEEAELPACPFDPAKHGWSDAFELIDRLTAEVPNLTQKPILELMSFLTLETLAPEIRQHLARKVTDMNAKASHAEANLRQRCHDPTIASSVVLMWPKDGDPTMAAYSQLNSHISDYCKSTNFEDPNNRTASRRTKSNDTSEEEREQLCRKALDSKYQHFFLSEMGAQAVTSEVVLVLQSIVRRGLHEVFMLQDTLMGSSSGKPWLRDQHWFARCKVVNTMSDLACHGNTVAANRFFENILHDSHWMIQQFAVVEACRIIRETTCVDTAKLYINEVVQIVLPASEQMPDSQVATVQQEAEKAILTQFPKFTPEKREYFIETLEKESRYGKNKELAMVIVQKILASNHRLMVTKTESHGMSLKQVRAKDVRLRPI</sequence>
<gene>
    <name evidence="3" type="ORF">NSCI0253_LOCUS20780</name>
</gene>
<dbReference type="EMBL" id="HBFQ01029476">
    <property type="protein sequence ID" value="CAD8846430.1"/>
    <property type="molecule type" value="Transcribed_RNA"/>
</dbReference>
<feature type="coiled-coil region" evidence="1">
    <location>
        <begin position="87"/>
        <end position="114"/>
    </location>
</feature>
<evidence type="ECO:0000313" key="3">
    <source>
        <dbReference type="EMBL" id="CAD8846430.1"/>
    </source>
</evidence>
<organism evidence="3">
    <name type="scientific">Noctiluca scintillans</name>
    <name type="common">Sea sparkle</name>
    <name type="synonym">Red tide dinoflagellate</name>
    <dbReference type="NCBI Taxonomy" id="2966"/>
    <lineage>
        <taxon>Eukaryota</taxon>
        <taxon>Sar</taxon>
        <taxon>Alveolata</taxon>
        <taxon>Dinophyceae</taxon>
        <taxon>Noctilucales</taxon>
        <taxon>Noctilucaceae</taxon>
        <taxon>Noctiluca</taxon>
    </lineage>
</organism>
<name>A0A7S1A9N7_NOCSC</name>
<accession>A0A7S1A9N7</accession>
<feature type="region of interest" description="Disordered" evidence="2">
    <location>
        <begin position="299"/>
        <end position="325"/>
    </location>
</feature>
<evidence type="ECO:0000256" key="1">
    <source>
        <dbReference type="SAM" id="Coils"/>
    </source>
</evidence>
<proteinExistence type="predicted"/>